<gene>
    <name evidence="2" type="ORF">A4D02_05260</name>
</gene>
<reference evidence="2 3" key="1">
    <citation type="submission" date="2016-04" db="EMBL/GenBank/DDBJ databases">
        <authorList>
            <person name="Chen L."/>
            <person name="Zhuang W."/>
            <person name="Wang G."/>
        </authorList>
    </citation>
    <scope>NUCLEOTIDE SEQUENCE [LARGE SCALE GENOMIC DNA]</scope>
    <source>
        <strain evidence="3">GR20</strain>
    </source>
</reference>
<proteinExistence type="predicted"/>
<protein>
    <recommendedName>
        <fullName evidence="4">MerC mercury resistance protein</fullName>
    </recommendedName>
</protein>
<comment type="caution">
    <text evidence="2">The sequence shown here is derived from an EMBL/GenBank/DDBJ whole genome shotgun (WGS) entry which is preliminary data.</text>
</comment>
<evidence type="ECO:0000256" key="1">
    <source>
        <dbReference type="SAM" id="Phobius"/>
    </source>
</evidence>
<feature type="transmembrane region" description="Helical" evidence="1">
    <location>
        <begin position="94"/>
        <end position="112"/>
    </location>
</feature>
<feature type="transmembrane region" description="Helical" evidence="1">
    <location>
        <begin position="118"/>
        <end position="141"/>
    </location>
</feature>
<dbReference type="EMBL" id="LWBO01000012">
    <property type="protein sequence ID" value="OQP48133.1"/>
    <property type="molecule type" value="Genomic_DNA"/>
</dbReference>
<evidence type="ECO:0000313" key="2">
    <source>
        <dbReference type="EMBL" id="OQP48133.1"/>
    </source>
</evidence>
<keyword evidence="1" id="KW-1133">Transmembrane helix</keyword>
<feature type="transmembrane region" description="Helical" evidence="1">
    <location>
        <begin position="67"/>
        <end position="87"/>
    </location>
</feature>
<evidence type="ECO:0000313" key="3">
    <source>
        <dbReference type="Proteomes" id="UP000192277"/>
    </source>
</evidence>
<organism evidence="2 3">
    <name type="scientific">Niastella koreensis</name>
    <dbReference type="NCBI Taxonomy" id="354356"/>
    <lineage>
        <taxon>Bacteria</taxon>
        <taxon>Pseudomonadati</taxon>
        <taxon>Bacteroidota</taxon>
        <taxon>Chitinophagia</taxon>
        <taxon>Chitinophagales</taxon>
        <taxon>Chitinophagaceae</taxon>
        <taxon>Niastella</taxon>
    </lineage>
</organism>
<sequence>MRCEKKQCTTSNEFTFTRTKKKLGFIAGLLLALLPKCPLCVMAFSSTFVLCGEAGTFTTSHTYTSSITLLLTVFFCGLTLIGIVFNYHGNRTKYAMLLALAGSFCISFSVTVGGGLVLYYSGVLFVFAGVWLNGSLLSFVVKVRALLGKNNSTNPAEF</sequence>
<keyword evidence="1" id="KW-0472">Membrane</keyword>
<dbReference type="Proteomes" id="UP000192277">
    <property type="component" value="Unassembled WGS sequence"/>
</dbReference>
<keyword evidence="3" id="KW-1185">Reference proteome</keyword>
<name>A0ABX3NVK7_9BACT</name>
<dbReference type="RefSeq" id="WP_041347293.1">
    <property type="nucleotide sequence ID" value="NZ_LWBO01000012.1"/>
</dbReference>
<keyword evidence="1" id="KW-0812">Transmembrane</keyword>
<evidence type="ECO:0008006" key="4">
    <source>
        <dbReference type="Google" id="ProtNLM"/>
    </source>
</evidence>
<accession>A0ABX3NVK7</accession>